<dbReference type="Proteomes" id="UP000515811">
    <property type="component" value="Chromosome"/>
</dbReference>
<dbReference type="InterPro" id="IPR016166">
    <property type="entry name" value="FAD-bd_PCMH"/>
</dbReference>
<dbReference type="PROSITE" id="PS51387">
    <property type="entry name" value="FAD_PCMH"/>
    <property type="match status" value="1"/>
</dbReference>
<feature type="domain" description="FAD-binding PCMH-type" evidence="3">
    <location>
        <begin position="1"/>
        <end position="175"/>
    </location>
</feature>
<dbReference type="Pfam" id="PF01565">
    <property type="entry name" value="FAD_binding_4"/>
    <property type="match status" value="1"/>
</dbReference>
<evidence type="ECO:0000256" key="1">
    <source>
        <dbReference type="ARBA" id="ARBA00022630"/>
    </source>
</evidence>
<dbReference type="SUPFAM" id="SSF55103">
    <property type="entry name" value="FAD-linked oxidases, C-terminal domain"/>
    <property type="match status" value="1"/>
</dbReference>
<evidence type="ECO:0000259" key="3">
    <source>
        <dbReference type="PROSITE" id="PS51387"/>
    </source>
</evidence>
<dbReference type="InterPro" id="IPR036318">
    <property type="entry name" value="FAD-bd_PCMH-like_sf"/>
</dbReference>
<dbReference type="InterPro" id="IPR016169">
    <property type="entry name" value="FAD-bd_PCMH_sub2"/>
</dbReference>
<evidence type="ECO:0000256" key="2">
    <source>
        <dbReference type="ARBA" id="ARBA00022827"/>
    </source>
</evidence>
<dbReference type="PANTHER" id="PTHR11748">
    <property type="entry name" value="D-LACTATE DEHYDROGENASE"/>
    <property type="match status" value="1"/>
</dbReference>
<dbReference type="KEGG" id="drg:H9K76_00250"/>
<dbReference type="InterPro" id="IPR016164">
    <property type="entry name" value="FAD-linked_Oxase-like_C"/>
</dbReference>
<dbReference type="RefSeq" id="WP_187597631.1">
    <property type="nucleotide sequence ID" value="NZ_CP060714.1"/>
</dbReference>
<keyword evidence="5" id="KW-1185">Reference proteome</keyword>
<keyword evidence="1" id="KW-0285">Flavoprotein</keyword>
<reference evidence="4 5" key="1">
    <citation type="submission" date="2020-08" db="EMBL/GenBank/DDBJ databases">
        <title>Genome sequence of Diaphorobacter ruginosibacter DSM 27467T.</title>
        <authorList>
            <person name="Hyun D.-W."/>
            <person name="Bae J.-W."/>
        </authorList>
    </citation>
    <scope>NUCLEOTIDE SEQUENCE [LARGE SCALE GENOMIC DNA]</scope>
    <source>
        <strain evidence="4 5">DSM 27467</strain>
    </source>
</reference>
<protein>
    <submittedName>
        <fullName evidence="4">Glycolate oxidase subunit GlcE</fullName>
        <ecNumber evidence="4">1.1.99.14</ecNumber>
    </submittedName>
</protein>
<dbReference type="NCBIfam" id="NF008439">
    <property type="entry name" value="PRK11282.1"/>
    <property type="match status" value="1"/>
</dbReference>
<evidence type="ECO:0000313" key="4">
    <source>
        <dbReference type="EMBL" id="QNN57377.1"/>
    </source>
</evidence>
<dbReference type="EC" id="1.1.99.14" evidence="4"/>
<proteinExistence type="predicted"/>
<keyword evidence="2" id="KW-0274">FAD</keyword>
<organism evidence="4 5">
    <name type="scientific">Diaphorobacter ruginosibacter</name>
    <dbReference type="NCBI Taxonomy" id="1715720"/>
    <lineage>
        <taxon>Bacteria</taxon>
        <taxon>Pseudomonadati</taxon>
        <taxon>Pseudomonadota</taxon>
        <taxon>Betaproteobacteria</taxon>
        <taxon>Burkholderiales</taxon>
        <taxon>Comamonadaceae</taxon>
        <taxon>Diaphorobacter</taxon>
    </lineage>
</organism>
<accession>A0A7G9RP52</accession>
<dbReference type="Gene3D" id="3.30.465.10">
    <property type="match status" value="1"/>
</dbReference>
<evidence type="ECO:0000313" key="5">
    <source>
        <dbReference type="Proteomes" id="UP000515811"/>
    </source>
</evidence>
<gene>
    <name evidence="4" type="primary">glcE</name>
    <name evidence="4" type="ORF">H9K76_00250</name>
</gene>
<dbReference type="PANTHER" id="PTHR11748:SF103">
    <property type="entry name" value="GLYCOLATE OXIDASE SUBUNIT GLCE"/>
    <property type="match status" value="1"/>
</dbReference>
<name>A0A7G9RP52_9BURK</name>
<dbReference type="GO" id="GO:0019154">
    <property type="term" value="F:glycolate dehydrogenase activity"/>
    <property type="evidence" value="ECO:0007669"/>
    <property type="project" value="UniProtKB-EC"/>
</dbReference>
<dbReference type="SUPFAM" id="SSF56176">
    <property type="entry name" value="FAD-binding/transporter-associated domain-like"/>
    <property type="match status" value="1"/>
</dbReference>
<keyword evidence="4" id="KW-0560">Oxidoreductase</keyword>
<dbReference type="EMBL" id="CP060714">
    <property type="protein sequence ID" value="QNN57377.1"/>
    <property type="molecule type" value="Genomic_DNA"/>
</dbReference>
<dbReference type="InterPro" id="IPR006094">
    <property type="entry name" value="Oxid_FAD_bind_N"/>
</dbReference>
<dbReference type="GO" id="GO:0071949">
    <property type="term" value="F:FAD binding"/>
    <property type="evidence" value="ECO:0007669"/>
    <property type="project" value="InterPro"/>
</dbReference>
<sequence>MESAALSQIIERVRDSAQHGRALRVRGGGTKDFVGGPAVALCKADVLDMRALGGVVDYEPSELVVTVRAGTPLAELEALLASRGQCLPFEPPRFAAGGTVGGMVAAGLSGPARASVGAVRDYVLGIEIINGKGELLRFGGQVMKNVAGYDVSRLMAASWGTLAVITEVSLKVLPVAPAEATLRLECDQASALQQLHAWGGQPLPLNASCWVQDAGRGQLFVRLRGANAAVESACASMGGERLSGEQTAAGWDACRDHTLPWFADRARRPEQALWRLSVPQTAPVLPLPQGAEPPLVEWQGALRWVQAPVECGAALQAAAQAVGGSAMLFAAPAQGATLAPAATHPQPALAGIAQRLKQSFDPSGIFQPNRMGAGG</sequence>
<dbReference type="AlphaFoldDB" id="A0A7G9RP52"/>